<feature type="non-terminal residue" evidence="1">
    <location>
        <position position="67"/>
    </location>
</feature>
<dbReference type="EMBL" id="JABSTQ010006864">
    <property type="protein sequence ID" value="KAG0436557.1"/>
    <property type="molecule type" value="Genomic_DNA"/>
</dbReference>
<protein>
    <submittedName>
        <fullName evidence="1">Uncharacterized protein</fullName>
    </submittedName>
</protein>
<keyword evidence="2" id="KW-1185">Reference proteome</keyword>
<organism evidence="1 2">
    <name type="scientific">Ixodes persulcatus</name>
    <name type="common">Taiga tick</name>
    <dbReference type="NCBI Taxonomy" id="34615"/>
    <lineage>
        <taxon>Eukaryota</taxon>
        <taxon>Metazoa</taxon>
        <taxon>Ecdysozoa</taxon>
        <taxon>Arthropoda</taxon>
        <taxon>Chelicerata</taxon>
        <taxon>Arachnida</taxon>
        <taxon>Acari</taxon>
        <taxon>Parasitiformes</taxon>
        <taxon>Ixodida</taxon>
        <taxon>Ixodoidea</taxon>
        <taxon>Ixodidae</taxon>
        <taxon>Ixodinae</taxon>
        <taxon>Ixodes</taxon>
    </lineage>
</organism>
<evidence type="ECO:0000313" key="2">
    <source>
        <dbReference type="Proteomes" id="UP000805193"/>
    </source>
</evidence>
<proteinExistence type="predicted"/>
<sequence length="67" mass="7610">MPVVLRIRTVTISEDLSVKVFFQDVQVTKIDGIDAIPRTVNDMRDLSRLLDAVESLEEMCASKTEDR</sequence>
<gene>
    <name evidence="1" type="ORF">HPB47_017885</name>
</gene>
<reference evidence="1 2" key="1">
    <citation type="journal article" date="2020" name="Cell">
        <title>Large-Scale Comparative Analyses of Tick Genomes Elucidate Their Genetic Diversity and Vector Capacities.</title>
        <authorList>
            <consortium name="Tick Genome and Microbiome Consortium (TIGMIC)"/>
            <person name="Jia N."/>
            <person name="Wang J."/>
            <person name="Shi W."/>
            <person name="Du L."/>
            <person name="Sun Y."/>
            <person name="Zhan W."/>
            <person name="Jiang J.F."/>
            <person name="Wang Q."/>
            <person name="Zhang B."/>
            <person name="Ji P."/>
            <person name="Bell-Sakyi L."/>
            <person name="Cui X.M."/>
            <person name="Yuan T.T."/>
            <person name="Jiang B.G."/>
            <person name="Yang W.F."/>
            <person name="Lam T.T."/>
            <person name="Chang Q.C."/>
            <person name="Ding S.J."/>
            <person name="Wang X.J."/>
            <person name="Zhu J.G."/>
            <person name="Ruan X.D."/>
            <person name="Zhao L."/>
            <person name="Wei J.T."/>
            <person name="Ye R.Z."/>
            <person name="Que T.C."/>
            <person name="Du C.H."/>
            <person name="Zhou Y.H."/>
            <person name="Cheng J.X."/>
            <person name="Dai P.F."/>
            <person name="Guo W.B."/>
            <person name="Han X.H."/>
            <person name="Huang E.J."/>
            <person name="Li L.F."/>
            <person name="Wei W."/>
            <person name="Gao Y.C."/>
            <person name="Liu J.Z."/>
            <person name="Shao H.Z."/>
            <person name="Wang X."/>
            <person name="Wang C.C."/>
            <person name="Yang T.C."/>
            <person name="Huo Q.B."/>
            <person name="Li W."/>
            <person name="Chen H.Y."/>
            <person name="Chen S.E."/>
            <person name="Zhou L.G."/>
            <person name="Ni X.B."/>
            <person name="Tian J.H."/>
            <person name="Sheng Y."/>
            <person name="Liu T."/>
            <person name="Pan Y.S."/>
            <person name="Xia L.Y."/>
            <person name="Li J."/>
            <person name="Zhao F."/>
            <person name="Cao W.C."/>
        </authorList>
    </citation>
    <scope>NUCLEOTIDE SEQUENCE [LARGE SCALE GENOMIC DNA]</scope>
    <source>
        <strain evidence="1">Iper-2018</strain>
    </source>
</reference>
<evidence type="ECO:0000313" key="1">
    <source>
        <dbReference type="EMBL" id="KAG0436557.1"/>
    </source>
</evidence>
<accession>A0AC60QM57</accession>
<comment type="caution">
    <text evidence="1">The sequence shown here is derived from an EMBL/GenBank/DDBJ whole genome shotgun (WGS) entry which is preliminary data.</text>
</comment>
<name>A0AC60QM57_IXOPE</name>
<dbReference type="Proteomes" id="UP000805193">
    <property type="component" value="Unassembled WGS sequence"/>
</dbReference>